<evidence type="ECO:0000259" key="1">
    <source>
        <dbReference type="Pfam" id="PF15919"/>
    </source>
</evidence>
<protein>
    <recommendedName>
        <fullName evidence="1">HicB-like antitoxin of toxin-antitoxin system domain-containing protein</fullName>
    </recommendedName>
</protein>
<proteinExistence type="predicted"/>
<dbReference type="Gene3D" id="3.30.160.250">
    <property type="match status" value="1"/>
</dbReference>
<dbReference type="Proteomes" id="UP000233256">
    <property type="component" value="Unassembled WGS sequence"/>
</dbReference>
<comment type="caution">
    <text evidence="2">The sequence shown here is derived from an EMBL/GenBank/DDBJ whole genome shotgun (WGS) entry which is preliminary data.</text>
</comment>
<dbReference type="InterPro" id="IPR031807">
    <property type="entry name" value="HicB-like"/>
</dbReference>
<dbReference type="InterPro" id="IPR051404">
    <property type="entry name" value="TA_system_antitoxin"/>
</dbReference>
<accession>A0A2N1PIP9</accession>
<dbReference type="Pfam" id="PF15919">
    <property type="entry name" value="HicB_lk_antitox"/>
    <property type="match status" value="1"/>
</dbReference>
<dbReference type="PANTHER" id="PTHR34504">
    <property type="entry name" value="ANTITOXIN HICB"/>
    <property type="match status" value="1"/>
</dbReference>
<sequence>MKYLIVIEKAGKNYSAYIPDVPGCVATGKTPQEAKEHIKEALEFHLEGLKEDGMPSPEAVALGEYIAV</sequence>
<dbReference type="InterPro" id="IPR035069">
    <property type="entry name" value="TTHA1013/TTHA0281-like"/>
</dbReference>
<gene>
    <name evidence="2" type="ORF">CVV64_19720</name>
</gene>
<dbReference type="EMBL" id="PGXC01000057">
    <property type="protein sequence ID" value="PKK88228.1"/>
    <property type="molecule type" value="Genomic_DNA"/>
</dbReference>
<reference evidence="2 3" key="1">
    <citation type="journal article" date="2017" name="ISME J.">
        <title>Potential for microbial H2 and metal transformations associated with novel bacteria and archaea in deep terrestrial subsurface sediments.</title>
        <authorList>
            <person name="Hernsdorf A.W."/>
            <person name="Amano Y."/>
            <person name="Miyakawa K."/>
            <person name="Ise K."/>
            <person name="Suzuki Y."/>
            <person name="Anantharaman K."/>
            <person name="Probst A."/>
            <person name="Burstein D."/>
            <person name="Thomas B.C."/>
            <person name="Banfield J.F."/>
        </authorList>
    </citation>
    <scope>NUCLEOTIDE SEQUENCE [LARGE SCALE GENOMIC DNA]</scope>
    <source>
        <strain evidence="2">HGW-Wallbacteria-1</strain>
    </source>
</reference>
<evidence type="ECO:0000313" key="3">
    <source>
        <dbReference type="Proteomes" id="UP000233256"/>
    </source>
</evidence>
<dbReference type="AlphaFoldDB" id="A0A2N1PIP9"/>
<evidence type="ECO:0000313" key="2">
    <source>
        <dbReference type="EMBL" id="PKK88228.1"/>
    </source>
</evidence>
<dbReference type="PANTHER" id="PTHR34504:SF2">
    <property type="entry name" value="UPF0150 PROTEIN SSL0259"/>
    <property type="match status" value="1"/>
</dbReference>
<feature type="domain" description="HicB-like antitoxin of toxin-antitoxin system" evidence="1">
    <location>
        <begin position="3"/>
        <end position="66"/>
    </location>
</feature>
<name>A0A2N1PIP9_9BACT</name>
<organism evidence="2 3">
    <name type="scientific">Candidatus Wallbacteria bacterium HGW-Wallbacteria-1</name>
    <dbReference type="NCBI Taxonomy" id="2013854"/>
    <lineage>
        <taxon>Bacteria</taxon>
        <taxon>Candidatus Walliibacteriota</taxon>
    </lineage>
</organism>
<dbReference type="SUPFAM" id="SSF143100">
    <property type="entry name" value="TTHA1013/TTHA0281-like"/>
    <property type="match status" value="1"/>
</dbReference>